<dbReference type="InterPro" id="IPR050196">
    <property type="entry name" value="Cytochrome_P450_Monoox"/>
</dbReference>
<name>A0A1S4G0L4_AEDAE</name>
<dbReference type="Pfam" id="PF00067">
    <property type="entry name" value="p450"/>
    <property type="match status" value="1"/>
</dbReference>
<dbReference type="Proteomes" id="UP000682892">
    <property type="component" value="Unassembled WGS sequence"/>
</dbReference>
<evidence type="ECO:0000256" key="6">
    <source>
        <dbReference type="ARBA" id="ARBA00023002"/>
    </source>
</evidence>
<sequence length="505" mass="58616">MDWLTIVLLLILALLALYEVHLRLLLSNRAAKQFPGPRRLPVLGNALALLFNDQVSTFKLPRRWAQRYKESYRLVIRGGFVINAIRARETEALLSSTKLIDKSILYTFLYPFMGKGLLTSTGPKWFHRRKILTAAFHFNILPKFLVTFQEECDKLLRKLDADVKAGNTTTLQSVAARFTLNTICETAMGVKLDSMSMADEYRAKIQEVIKLLLLRVMNPWLVEEFPYRLLGFRRRLMKVLKPIHAFTRSIIKQRRDLFHANVKNVDDFSEENIYVNTNQRYALLDTLLASEAKNQIDEEGIREEVDTFMFEGHDTTASAFTFIFLVIANHQEAQRQLVEEIETMIAGRSNPTEPLSMHDYGELKFMDRVIKECLRLYPPVPFISRAVLEDAQLGDRFIPKDSMANVHIFDLHRDPEQFPDPERFDPDRFLPENVEKRNPYAYVPFSAGPRNCIGQRFAMLELKAILTAVLREFRVLPVTKREDVVFVADMVLRSRDPIVVKFERR</sequence>
<evidence type="ECO:0000313" key="12">
    <source>
        <dbReference type="Proteomes" id="UP000682892"/>
    </source>
</evidence>
<evidence type="ECO:0000256" key="4">
    <source>
        <dbReference type="ARBA" id="ARBA00022617"/>
    </source>
</evidence>
<dbReference type="EMBL" id="CH478169">
    <property type="protein sequence ID" value="EAT33703.2"/>
    <property type="molecule type" value="Genomic_DNA"/>
</dbReference>
<reference evidence="11" key="2">
    <citation type="journal article" date="2007" name="Science">
        <title>Genome sequence of Aedes aegypti, a major arbovirus vector.</title>
        <authorList>
            <person name="Nene V."/>
            <person name="Wortman J.R."/>
            <person name="Lawson D."/>
            <person name="Haas B."/>
            <person name="Kodira C."/>
            <person name="Tu Z.J."/>
            <person name="Loftus B."/>
            <person name="Xi Z."/>
            <person name="Megy K."/>
            <person name="Grabherr M."/>
            <person name="Ren Q."/>
            <person name="Zdobnov E.M."/>
            <person name="Lobo N.F."/>
            <person name="Campbell K.S."/>
            <person name="Brown S.E."/>
            <person name="Bonaldo M.F."/>
            <person name="Zhu J."/>
            <person name="Sinkins S.P."/>
            <person name="Hogenkamp D.G."/>
            <person name="Amedeo P."/>
            <person name="Arensburger P."/>
            <person name="Atkinson P.W."/>
            <person name="Bidwell S."/>
            <person name="Biedler J."/>
            <person name="Birney E."/>
            <person name="Bruggner R.V."/>
            <person name="Costas J."/>
            <person name="Coy M.R."/>
            <person name="Crabtree J."/>
            <person name="Crawford M."/>
            <person name="Debruyn B."/>
            <person name="Decaprio D."/>
            <person name="Eiglmeier K."/>
            <person name="Eisenstadt E."/>
            <person name="El-Dorry H."/>
            <person name="Gelbart W.M."/>
            <person name="Gomes S.L."/>
            <person name="Hammond M."/>
            <person name="Hannick L.I."/>
            <person name="Hogan J.R."/>
            <person name="Holmes M.H."/>
            <person name="Jaffe D."/>
            <person name="Johnston J.S."/>
            <person name="Kennedy R.C."/>
            <person name="Koo H."/>
            <person name="Kravitz S."/>
            <person name="Kriventseva E.V."/>
            <person name="Kulp D."/>
            <person name="Labutti K."/>
            <person name="Lee E."/>
            <person name="Li S."/>
            <person name="Lovin D.D."/>
            <person name="Mao C."/>
            <person name="Mauceli E."/>
            <person name="Menck C.F."/>
            <person name="Miller J.R."/>
            <person name="Montgomery P."/>
            <person name="Mori A."/>
            <person name="Nascimento A.L."/>
            <person name="Naveira H.F."/>
            <person name="Nusbaum C."/>
            <person name="O'leary S."/>
            <person name="Orvis J."/>
            <person name="Pertea M."/>
            <person name="Quesneville H."/>
            <person name="Reidenbach K.R."/>
            <person name="Rogers Y.H."/>
            <person name="Roth C.W."/>
            <person name="Schneider J.R."/>
            <person name="Schatz M."/>
            <person name="Shumway M."/>
            <person name="Stanke M."/>
            <person name="Stinson E.O."/>
            <person name="Tubio J.M."/>
            <person name="Vanzee J.P."/>
            <person name="Verjovski-Almeida S."/>
            <person name="Werner D."/>
            <person name="White O."/>
            <person name="Wyder S."/>
            <person name="Zeng Q."/>
            <person name="Zhao Q."/>
            <person name="Zhao Y."/>
            <person name="Hill C.A."/>
            <person name="Raikhel A.S."/>
            <person name="Soares M.B."/>
            <person name="Knudson D.L."/>
            <person name="Lee N.H."/>
            <person name="Galagan J."/>
            <person name="Salzberg S.L."/>
            <person name="Paulsen I.T."/>
            <person name="Dimopoulos G."/>
            <person name="Collins F.H."/>
            <person name="Birren B."/>
            <person name="Fraser-Liggett C.M."/>
            <person name="Severson D.W."/>
        </authorList>
    </citation>
    <scope>NUCLEOTIDE SEQUENCE [LARGE SCALE GENOMIC DNA]</scope>
    <source>
        <strain evidence="11">Liverpool</strain>
    </source>
</reference>
<dbReference type="HOGENOM" id="CLU_001570_5_1_1"/>
<comment type="similarity">
    <text evidence="3 10">Belongs to the cytochrome P450 family.</text>
</comment>
<dbReference type="Gene3D" id="1.10.630.10">
    <property type="entry name" value="Cytochrome P450"/>
    <property type="match status" value="1"/>
</dbReference>
<keyword evidence="6 10" id="KW-0560">Oxidoreductase</keyword>
<evidence type="ECO:0000256" key="8">
    <source>
        <dbReference type="ARBA" id="ARBA00023033"/>
    </source>
</evidence>
<gene>
    <name evidence="11" type="primary">CYP4J17</name>
    <name evidence="11" type="ORF">AaeL_AAEL014019</name>
</gene>
<evidence type="ECO:0000256" key="1">
    <source>
        <dbReference type="ARBA" id="ARBA00001971"/>
    </source>
</evidence>
<evidence type="ECO:0000256" key="10">
    <source>
        <dbReference type="RuleBase" id="RU000461"/>
    </source>
</evidence>
<accession>A0A1S4G0L4</accession>
<dbReference type="GeneID" id="5579144"/>
<evidence type="ECO:0000313" key="11">
    <source>
        <dbReference type="EMBL" id="EAT33703.2"/>
    </source>
</evidence>
<dbReference type="AlphaFoldDB" id="A0A1S4G0L4"/>
<dbReference type="PRINTS" id="PR00463">
    <property type="entry name" value="EP450I"/>
</dbReference>
<keyword evidence="4 9" id="KW-0349">Heme</keyword>
<dbReference type="PRINTS" id="PR00385">
    <property type="entry name" value="P450"/>
</dbReference>
<comment type="cofactor">
    <cofactor evidence="1 9">
        <name>heme</name>
        <dbReference type="ChEBI" id="CHEBI:30413"/>
    </cofactor>
</comment>
<proteinExistence type="inferred from homology"/>
<keyword evidence="7 9" id="KW-0408">Iron</keyword>
<keyword evidence="5 9" id="KW-0479">Metal-binding</keyword>
<protein>
    <submittedName>
        <fullName evidence="11">AAEL014019-PA</fullName>
    </submittedName>
</protein>
<evidence type="ECO:0000256" key="2">
    <source>
        <dbReference type="ARBA" id="ARBA00003690"/>
    </source>
</evidence>
<organism evidence="11 12">
    <name type="scientific">Aedes aegypti</name>
    <name type="common">Yellowfever mosquito</name>
    <name type="synonym">Culex aegypti</name>
    <dbReference type="NCBI Taxonomy" id="7159"/>
    <lineage>
        <taxon>Eukaryota</taxon>
        <taxon>Metazoa</taxon>
        <taxon>Ecdysozoa</taxon>
        <taxon>Arthropoda</taxon>
        <taxon>Hexapoda</taxon>
        <taxon>Insecta</taxon>
        <taxon>Pterygota</taxon>
        <taxon>Neoptera</taxon>
        <taxon>Endopterygota</taxon>
        <taxon>Diptera</taxon>
        <taxon>Nematocera</taxon>
        <taxon>Culicoidea</taxon>
        <taxon>Culicidae</taxon>
        <taxon>Culicinae</taxon>
        <taxon>Aedini</taxon>
        <taxon>Aedes</taxon>
        <taxon>Stegomyia</taxon>
    </lineage>
</organism>
<dbReference type="KEGG" id="aag:5579144"/>
<evidence type="ECO:0000256" key="5">
    <source>
        <dbReference type="ARBA" id="ARBA00022723"/>
    </source>
</evidence>
<dbReference type="SUPFAM" id="SSF48264">
    <property type="entry name" value="Cytochrome P450"/>
    <property type="match status" value="1"/>
</dbReference>
<dbReference type="InterPro" id="IPR017972">
    <property type="entry name" value="Cyt_P450_CS"/>
</dbReference>
<dbReference type="GO" id="GO:0005506">
    <property type="term" value="F:iron ion binding"/>
    <property type="evidence" value="ECO:0007669"/>
    <property type="project" value="InterPro"/>
</dbReference>
<dbReference type="CDD" id="cd20628">
    <property type="entry name" value="CYP4"/>
    <property type="match status" value="1"/>
</dbReference>
<reference evidence="11" key="3">
    <citation type="submission" date="2012-09" db="EMBL/GenBank/DDBJ databases">
        <authorList>
            <consortium name="VectorBase"/>
        </authorList>
    </citation>
    <scope>NUCLEOTIDE SEQUENCE</scope>
    <source>
        <strain evidence="11">Liverpool</strain>
    </source>
</reference>
<dbReference type="OrthoDB" id="1470350at2759"/>
<evidence type="ECO:0000256" key="7">
    <source>
        <dbReference type="ARBA" id="ARBA00023004"/>
    </source>
</evidence>
<evidence type="ECO:0000256" key="9">
    <source>
        <dbReference type="PIRSR" id="PIRSR602401-1"/>
    </source>
</evidence>
<dbReference type="PANTHER" id="PTHR24291">
    <property type="entry name" value="CYTOCHROME P450 FAMILY 4"/>
    <property type="match status" value="1"/>
</dbReference>
<keyword evidence="8 10" id="KW-0503">Monooxygenase</keyword>
<dbReference type="PROSITE" id="PS00086">
    <property type="entry name" value="CYTOCHROME_P450"/>
    <property type="match status" value="1"/>
</dbReference>
<feature type="binding site" description="axial binding residue" evidence="9">
    <location>
        <position position="452"/>
    </location>
    <ligand>
        <name>heme</name>
        <dbReference type="ChEBI" id="CHEBI:30413"/>
    </ligand>
    <ligandPart>
        <name>Fe</name>
        <dbReference type="ChEBI" id="CHEBI:18248"/>
    </ligandPart>
</feature>
<dbReference type="InterPro" id="IPR002401">
    <property type="entry name" value="Cyt_P450_E_grp-I"/>
</dbReference>
<dbReference type="PANTHER" id="PTHR24291:SF105">
    <property type="entry name" value="CYTOCHROME P450 4P1-RELATED"/>
    <property type="match status" value="1"/>
</dbReference>
<dbReference type="GO" id="GO:0004497">
    <property type="term" value="F:monooxygenase activity"/>
    <property type="evidence" value="ECO:0007669"/>
    <property type="project" value="UniProtKB-KW"/>
</dbReference>
<dbReference type="GO" id="GO:0016705">
    <property type="term" value="F:oxidoreductase activity, acting on paired donors, with incorporation or reduction of molecular oxygen"/>
    <property type="evidence" value="ECO:0007669"/>
    <property type="project" value="InterPro"/>
</dbReference>
<evidence type="ECO:0000256" key="3">
    <source>
        <dbReference type="ARBA" id="ARBA00010617"/>
    </source>
</evidence>
<reference evidence="11" key="1">
    <citation type="submission" date="2005-10" db="EMBL/GenBank/DDBJ databases">
        <authorList>
            <person name="Loftus B.J."/>
            <person name="Nene V.M."/>
            <person name="Hannick L.I."/>
            <person name="Bidwell S."/>
            <person name="Haas B."/>
            <person name="Amedeo P."/>
            <person name="Orvis J."/>
            <person name="Wortman J.R."/>
            <person name="White O.R."/>
            <person name="Salzberg S."/>
            <person name="Shumway M."/>
            <person name="Koo H."/>
            <person name="Zhao Y."/>
            <person name="Holmes M."/>
            <person name="Miller J."/>
            <person name="Schatz M."/>
            <person name="Pop M."/>
            <person name="Pai G."/>
            <person name="Utterback T."/>
            <person name="Rogers Y.-H."/>
            <person name="Kravitz S."/>
            <person name="Fraser C.M."/>
        </authorList>
    </citation>
    <scope>NUCLEOTIDE SEQUENCE</scope>
    <source>
        <strain evidence="11">Liverpool</strain>
    </source>
</reference>
<dbReference type="InterPro" id="IPR036396">
    <property type="entry name" value="Cyt_P450_sf"/>
</dbReference>
<comment type="function">
    <text evidence="2">May be involved in the metabolism of insect hormones and in the breakdown of synthetic insecticides.</text>
</comment>
<dbReference type="InterPro" id="IPR001128">
    <property type="entry name" value="Cyt_P450"/>
</dbReference>
<dbReference type="GO" id="GO:0020037">
    <property type="term" value="F:heme binding"/>
    <property type="evidence" value="ECO:0007669"/>
    <property type="project" value="InterPro"/>
</dbReference>